<keyword evidence="2" id="KW-1185">Reference proteome</keyword>
<evidence type="ECO:0000313" key="2">
    <source>
        <dbReference type="Proteomes" id="UP000323502"/>
    </source>
</evidence>
<reference evidence="1 2" key="1">
    <citation type="submission" date="2016-10" db="EMBL/GenBank/DDBJ databases">
        <authorList>
            <person name="Varghese N."/>
            <person name="Submissions S."/>
        </authorList>
    </citation>
    <scope>NUCLEOTIDE SEQUENCE [LARGE SCALE GENOMIC DNA]</scope>
    <source>
        <strain evidence="1 2">S7-754</strain>
    </source>
</reference>
<organism evidence="1 2">
    <name type="scientific">Sphingomonas carotinifaciens</name>
    <dbReference type="NCBI Taxonomy" id="1166323"/>
    <lineage>
        <taxon>Bacteria</taxon>
        <taxon>Pseudomonadati</taxon>
        <taxon>Pseudomonadota</taxon>
        <taxon>Alphaproteobacteria</taxon>
        <taxon>Sphingomonadales</taxon>
        <taxon>Sphingomonadaceae</taxon>
        <taxon>Sphingomonas</taxon>
    </lineage>
</organism>
<dbReference type="EMBL" id="FNBI01000014">
    <property type="protein sequence ID" value="SDG13784.1"/>
    <property type="molecule type" value="Genomic_DNA"/>
</dbReference>
<dbReference type="AlphaFoldDB" id="A0A1G7RT02"/>
<name>A0A1G7RT02_9SPHN</name>
<gene>
    <name evidence="1" type="ORF">SAMN05216557_11411</name>
</gene>
<sequence length="253" mass="28611">MVGVGDKVRAGFVRRNRDVEQIISSTPGARIHIASVASSQFALALRPPAPNGVAVVRLAVAGTQVGSPIRMNKHVNTFAAIPNAGSIEHVALRPEPFSRQSYRIGGLLGPSVRRLLDLHLARARQFGEIGYRHQARRAIQIGNQEQPERRACVRNDEPVLRNADQAKRLIPDLEDCPERRENIRPTNFNQRGCAVQSARQPRRPPHFVVTFRHDMPFRRSGRSETLLTCSFMWVRLTWRVKPLRHDCQIFCAR</sequence>
<proteinExistence type="predicted"/>
<dbReference type="Proteomes" id="UP000323502">
    <property type="component" value="Unassembled WGS sequence"/>
</dbReference>
<accession>A0A1G7RT02</accession>
<protein>
    <submittedName>
        <fullName evidence="1">Uncharacterized protein</fullName>
    </submittedName>
</protein>
<evidence type="ECO:0000313" key="1">
    <source>
        <dbReference type="EMBL" id="SDG13784.1"/>
    </source>
</evidence>